<evidence type="ECO:0008006" key="6">
    <source>
        <dbReference type="Google" id="ProtNLM"/>
    </source>
</evidence>
<evidence type="ECO:0000256" key="1">
    <source>
        <dbReference type="SAM" id="SignalP"/>
    </source>
</evidence>
<dbReference type="PROSITE" id="PS51257">
    <property type="entry name" value="PROKAR_LIPOPROTEIN"/>
    <property type="match status" value="1"/>
</dbReference>
<feature type="signal peptide" evidence="1">
    <location>
        <begin position="1"/>
        <end position="21"/>
    </location>
</feature>
<keyword evidence="1" id="KW-0732">Signal</keyword>
<dbReference type="RefSeq" id="WP_174993370.1">
    <property type="nucleotide sequence ID" value="NZ_CABVPX010000018.1"/>
</dbReference>
<dbReference type="EMBL" id="CABVPX010000018">
    <property type="protein sequence ID" value="VWB91684.1"/>
    <property type="molecule type" value="Genomic_DNA"/>
</dbReference>
<feature type="chain" id="PRO_5040256083" description="Lipoprotein" evidence="1">
    <location>
        <begin position="22"/>
        <end position="192"/>
    </location>
</feature>
<keyword evidence="5" id="KW-1185">Reference proteome</keyword>
<proteinExistence type="predicted"/>
<name>A0A9Q9SKZ8_9BURK</name>
<evidence type="ECO:0000313" key="3">
    <source>
        <dbReference type="EMBL" id="XAE52013.1"/>
    </source>
</evidence>
<dbReference type="AlphaFoldDB" id="A0A9Q9SKZ8"/>
<evidence type="ECO:0000313" key="5">
    <source>
        <dbReference type="Proteomes" id="UP001448498"/>
    </source>
</evidence>
<organism evidence="2 4">
    <name type="scientific">Burkholderia arboris</name>
    <dbReference type="NCBI Taxonomy" id="488730"/>
    <lineage>
        <taxon>Bacteria</taxon>
        <taxon>Pseudomonadati</taxon>
        <taxon>Pseudomonadota</taxon>
        <taxon>Betaproteobacteria</taxon>
        <taxon>Burkholderiales</taxon>
        <taxon>Burkholderiaceae</taxon>
        <taxon>Burkholderia</taxon>
        <taxon>Burkholderia cepacia complex</taxon>
    </lineage>
</organism>
<reference evidence="2 4" key="1">
    <citation type="submission" date="2019-09" db="EMBL/GenBank/DDBJ databases">
        <authorList>
            <person name="Depoorter E."/>
        </authorList>
    </citation>
    <scope>NUCLEOTIDE SEQUENCE [LARGE SCALE GENOMIC DNA]</scope>
    <source>
        <strain evidence="2">LMG 24066</strain>
    </source>
</reference>
<evidence type="ECO:0000313" key="4">
    <source>
        <dbReference type="Proteomes" id="UP000494172"/>
    </source>
</evidence>
<protein>
    <recommendedName>
        <fullName evidence="6">Lipoprotein</fullName>
    </recommendedName>
</protein>
<dbReference type="Proteomes" id="UP000494172">
    <property type="component" value="Unassembled WGS sequence"/>
</dbReference>
<accession>A0A9Q9SKZ8</accession>
<evidence type="ECO:0000313" key="2">
    <source>
        <dbReference type="EMBL" id="VWB91684.1"/>
    </source>
</evidence>
<dbReference type="Proteomes" id="UP001448498">
    <property type="component" value="Chromosome 3"/>
</dbReference>
<sequence>MSRFRAIVPGLLGAGLSVCLAFGCAAREPALPDISTAQAPVLRDLADIRLAVESIDCDDLNQCSVVARGVYQGRTVGLKVVFGVRAGTGRGIAYQSIGGESDALLDAMATRYGQPLSSPHFAARVSGDMIVLSGDLRRVRTSPVQAKVFLFANGAESSNAELYTNVDATRGVLEILEKDPSYRRNVLAALAR</sequence>
<dbReference type="EMBL" id="CP109822">
    <property type="protein sequence ID" value="XAE52013.1"/>
    <property type="molecule type" value="Genomic_DNA"/>
</dbReference>
<reference evidence="3 5" key="2">
    <citation type="submission" date="2022-10" db="EMBL/GenBank/DDBJ databases">
        <title>Genomic of Burkholderia cepacia PN-1.</title>
        <authorList>
            <person name="Yang Y."/>
            <person name="Guan H."/>
            <person name="Huang J."/>
        </authorList>
    </citation>
    <scope>NUCLEOTIDE SEQUENCE [LARGE SCALE GENOMIC DNA]</scope>
    <source>
        <strain evidence="3 5">PN-1</strain>
    </source>
</reference>
<gene>
    <name evidence="2" type="ORF">BAR24066_04354</name>
    <name evidence="3" type="ORF">OHZ10_20970</name>
</gene>